<accession>P90821</accession>
<keyword evidence="7" id="KW-0675">Receptor</keyword>
<dbReference type="eggNOG" id="ENOG502TGJY">
    <property type="taxonomic scope" value="Eukaryota"/>
</dbReference>
<dbReference type="InterPro" id="IPR019430">
    <property type="entry name" value="7TM_GPCR_serpentine_rcpt_Srx"/>
</dbReference>
<keyword evidence="2 5" id="KW-0812">Transmembrane</keyword>
<feature type="transmembrane region" description="Helical" evidence="5">
    <location>
        <begin position="6"/>
        <end position="25"/>
    </location>
</feature>
<dbReference type="RefSeq" id="NP_506434.2">
    <property type="nucleotide sequence ID" value="NM_074033.3"/>
</dbReference>
<dbReference type="HOGENOM" id="CLU_070417_0_0_1"/>
<dbReference type="InParanoid" id="P90821"/>
<dbReference type="Pfam" id="PF10328">
    <property type="entry name" value="7TM_GPCR_Srx"/>
    <property type="match status" value="1"/>
</dbReference>
<dbReference type="PROSITE" id="PS50262">
    <property type="entry name" value="G_PROTEIN_RECEP_F1_2"/>
    <property type="match status" value="1"/>
</dbReference>
<dbReference type="OMA" id="FPFWICP"/>
<dbReference type="GeneID" id="184254"/>
<evidence type="ECO:0000313" key="7">
    <source>
        <dbReference type="EMBL" id="CAB02905.2"/>
    </source>
</evidence>
<name>P90821_CAEEL</name>
<reference evidence="7 8" key="1">
    <citation type="journal article" date="1998" name="Science">
        <title>Genome sequence of the nematode C. elegans: a platform for investigating biology.</title>
        <authorList>
            <consortium name="The C. elegans sequencing consortium"/>
            <person name="Sulson J.E."/>
            <person name="Waterston R."/>
        </authorList>
    </citation>
    <scope>NUCLEOTIDE SEQUENCE [LARGE SCALE GENOMIC DNA]</scope>
    <source>
        <strain evidence="7 8">Bristol N2</strain>
    </source>
</reference>
<dbReference type="Gene3D" id="1.20.1070.10">
    <property type="entry name" value="Rhodopsin 7-helix transmembrane proteins"/>
    <property type="match status" value="1"/>
</dbReference>
<dbReference type="WormBase" id="F09F3.7">
    <property type="protein sequence ID" value="CE36290"/>
    <property type="gene ID" value="WBGene00006025"/>
    <property type="gene designation" value="srx-134"/>
</dbReference>
<dbReference type="KEGG" id="cel:CELE_F09F3.7"/>
<keyword evidence="4 5" id="KW-0472">Membrane</keyword>
<keyword evidence="3 5" id="KW-1133">Transmembrane helix</keyword>
<dbReference type="PhylomeDB" id="P90821"/>
<dbReference type="GO" id="GO:0016020">
    <property type="term" value="C:membrane"/>
    <property type="evidence" value="ECO:0007669"/>
    <property type="project" value="UniProtKB-SubCell"/>
</dbReference>
<evidence type="ECO:0000313" key="9">
    <source>
        <dbReference type="WormBase" id="F09F3.7"/>
    </source>
</evidence>
<sequence>MVFLNILIPLLLGSIGVILNLILIVKFMKIKKSAVTNFTKLCLCKAISNFVMSASFPFWIVPFSMLEFKIQNIPRTLNVIVSEFVGIFTYYFGPFILICMSINRFIAIYFPFSTISKKPFFTNFGIFISILLASSPVFVPKIFSCYIIYDPETTIFSSENYDRCGEAMNQFFVISIVTLALISNLINLVIFAKLMKDKMSGVSEAQKSKRRKKWQTMYIQSVIQDFLQAVDIINLYYTSGLFDDPLWVFVFTSVSFSSVYMLDGATMVYFHSNFKLVCSCKIASTKNVVMVSGKESSAFKLATNSKI</sequence>
<dbReference type="FunCoup" id="P90821">
    <property type="interactions" value="1"/>
</dbReference>
<dbReference type="Proteomes" id="UP000001940">
    <property type="component" value="Chromosome V"/>
</dbReference>
<dbReference type="OrthoDB" id="5850635at2759"/>
<dbReference type="UCSC" id="F09F3.7">
    <property type="organism name" value="c. elegans"/>
</dbReference>
<dbReference type="SMR" id="P90821"/>
<dbReference type="PIR" id="T20668">
    <property type="entry name" value="T20668"/>
</dbReference>
<dbReference type="EMBL" id="BX284605">
    <property type="protein sequence ID" value="CAB02905.2"/>
    <property type="molecule type" value="Genomic_DNA"/>
</dbReference>
<feature type="domain" description="G-protein coupled receptors family 1 profile" evidence="6">
    <location>
        <begin position="19"/>
        <end position="195"/>
    </location>
</feature>
<feature type="transmembrane region" description="Helical" evidence="5">
    <location>
        <begin position="124"/>
        <end position="149"/>
    </location>
</feature>
<dbReference type="InterPro" id="IPR017452">
    <property type="entry name" value="GPCR_Rhodpsn_7TM"/>
</dbReference>
<feature type="transmembrane region" description="Helical" evidence="5">
    <location>
        <begin position="88"/>
        <end position="112"/>
    </location>
</feature>
<evidence type="ECO:0000256" key="2">
    <source>
        <dbReference type="ARBA" id="ARBA00022692"/>
    </source>
</evidence>
<evidence type="ECO:0000259" key="6">
    <source>
        <dbReference type="PROSITE" id="PS50262"/>
    </source>
</evidence>
<gene>
    <name evidence="7 9" type="primary">srx-134</name>
    <name evidence="7" type="ORF">CELE_F09F3.7</name>
    <name evidence="9" type="ORF">F09F3.7</name>
</gene>
<dbReference type="CTD" id="184254"/>
<organism evidence="7 8">
    <name type="scientific">Caenorhabditis elegans</name>
    <dbReference type="NCBI Taxonomy" id="6239"/>
    <lineage>
        <taxon>Eukaryota</taxon>
        <taxon>Metazoa</taxon>
        <taxon>Ecdysozoa</taxon>
        <taxon>Nematoda</taxon>
        <taxon>Chromadorea</taxon>
        <taxon>Rhabditida</taxon>
        <taxon>Rhabditina</taxon>
        <taxon>Rhabditomorpha</taxon>
        <taxon>Rhabditoidea</taxon>
        <taxon>Rhabditidae</taxon>
        <taxon>Peloderinae</taxon>
        <taxon>Caenorhabditis</taxon>
    </lineage>
</organism>
<dbReference type="PANTHER" id="PTHR46611:SF6">
    <property type="entry name" value="G-PROTEIN COUPLED RECEPTORS FAMILY 1 PROFILE DOMAIN-CONTAINING PROTEIN"/>
    <property type="match status" value="1"/>
</dbReference>
<comment type="subcellular location">
    <subcellularLocation>
        <location evidence="1">Membrane</location>
    </subcellularLocation>
</comment>
<evidence type="ECO:0000256" key="4">
    <source>
        <dbReference type="ARBA" id="ARBA00023136"/>
    </source>
</evidence>
<protein>
    <submittedName>
        <fullName evidence="7">G-protein coupled receptors family 1 profile domain-containing protein</fullName>
    </submittedName>
</protein>
<evidence type="ECO:0000256" key="5">
    <source>
        <dbReference type="SAM" id="Phobius"/>
    </source>
</evidence>
<dbReference type="AlphaFoldDB" id="P90821"/>
<feature type="transmembrane region" description="Helical" evidence="5">
    <location>
        <begin position="249"/>
        <end position="270"/>
    </location>
</feature>
<evidence type="ECO:0000256" key="1">
    <source>
        <dbReference type="ARBA" id="ARBA00004370"/>
    </source>
</evidence>
<evidence type="ECO:0000256" key="3">
    <source>
        <dbReference type="ARBA" id="ARBA00022989"/>
    </source>
</evidence>
<evidence type="ECO:0000313" key="8">
    <source>
        <dbReference type="Proteomes" id="UP000001940"/>
    </source>
</evidence>
<dbReference type="PANTHER" id="PTHR46611">
    <property type="entry name" value="SERPENTINE RECEPTOR, CLASS X-RELATED"/>
    <property type="match status" value="1"/>
</dbReference>
<keyword evidence="8" id="KW-1185">Reference proteome</keyword>
<dbReference type="SUPFAM" id="SSF81321">
    <property type="entry name" value="Family A G protein-coupled receptor-like"/>
    <property type="match status" value="1"/>
</dbReference>
<feature type="transmembrane region" description="Helical" evidence="5">
    <location>
        <begin position="46"/>
        <end position="68"/>
    </location>
</feature>
<dbReference type="PaxDb" id="6239-F09F3.7"/>
<dbReference type="AGR" id="WB:WBGene00006025"/>
<feature type="transmembrane region" description="Helical" evidence="5">
    <location>
        <begin position="169"/>
        <end position="195"/>
    </location>
</feature>
<proteinExistence type="predicted"/>